<dbReference type="InterPro" id="IPR035986">
    <property type="entry name" value="PKD_dom_sf"/>
</dbReference>
<dbReference type="InterPro" id="IPR029865">
    <property type="entry name" value="KIAA0319-like"/>
</dbReference>
<dbReference type="Pfam" id="PF22352">
    <property type="entry name" value="K319L-like_PKD"/>
    <property type="match status" value="2"/>
</dbReference>
<sequence length="333" mass="35693">MSDDNYLTRTCATTANAGPDVQIVLPNTTVLLDGTGSTDTSLSTHWLWIQVSGPSVAHLANPDQPQTFALGLTKGEYQFQLTVWTGDEPSKNTSDSVAVTVRQDHNVPPTANAGGDFSVTLPVSAVVVDGSKSTDDVAVTKWLWQRDATSLAAGQIINSSDHSPVLMFTGVVAGRYVWRLTVWDDQGASSSDTVSIIINEGPHHLDEVTVVVGADLGTLSILQLSTLLQKMELFLHSADRVVTIHLISLTGLPHSGEVSVTFVAQSGKDVVPGVEVVATLRHQVLLDSSELLDLPLLSVDTVVCQNNCSGTCQYVCDKTRTESEENKWGKRSE</sequence>
<keyword evidence="5" id="KW-0325">Glycoprotein</keyword>
<dbReference type="Gene3D" id="2.60.40.10">
    <property type="entry name" value="Immunoglobulins"/>
    <property type="match status" value="2"/>
</dbReference>
<gene>
    <name evidence="6" type="ORF">E2C01_043530</name>
</gene>
<protein>
    <submittedName>
        <fullName evidence="6">Dyslexia-associated protein KIAA0319-like protein</fullName>
    </submittedName>
</protein>
<evidence type="ECO:0000256" key="2">
    <source>
        <dbReference type="ARBA" id="ARBA00022692"/>
    </source>
</evidence>
<dbReference type="InterPro" id="IPR013783">
    <property type="entry name" value="Ig-like_fold"/>
</dbReference>
<organism evidence="6 7">
    <name type="scientific">Portunus trituberculatus</name>
    <name type="common">Swimming crab</name>
    <name type="synonym">Neptunus trituberculatus</name>
    <dbReference type="NCBI Taxonomy" id="210409"/>
    <lineage>
        <taxon>Eukaryota</taxon>
        <taxon>Metazoa</taxon>
        <taxon>Ecdysozoa</taxon>
        <taxon>Arthropoda</taxon>
        <taxon>Crustacea</taxon>
        <taxon>Multicrustacea</taxon>
        <taxon>Malacostraca</taxon>
        <taxon>Eumalacostraca</taxon>
        <taxon>Eucarida</taxon>
        <taxon>Decapoda</taxon>
        <taxon>Pleocyemata</taxon>
        <taxon>Brachyura</taxon>
        <taxon>Eubrachyura</taxon>
        <taxon>Portunoidea</taxon>
        <taxon>Portunidae</taxon>
        <taxon>Portuninae</taxon>
        <taxon>Portunus</taxon>
    </lineage>
</organism>
<evidence type="ECO:0000313" key="7">
    <source>
        <dbReference type="Proteomes" id="UP000324222"/>
    </source>
</evidence>
<dbReference type="AlphaFoldDB" id="A0A5B7FXT9"/>
<keyword evidence="2" id="KW-0812">Transmembrane</keyword>
<name>A0A5B7FXT9_PORTR</name>
<evidence type="ECO:0000256" key="1">
    <source>
        <dbReference type="ARBA" id="ARBA00004370"/>
    </source>
</evidence>
<dbReference type="EMBL" id="VSRR010009055">
    <property type="protein sequence ID" value="MPC49718.1"/>
    <property type="molecule type" value="Genomic_DNA"/>
</dbReference>
<dbReference type="PANTHER" id="PTHR46182">
    <property type="entry name" value="FI19480P1"/>
    <property type="match status" value="1"/>
</dbReference>
<keyword evidence="3" id="KW-1133">Transmembrane helix</keyword>
<dbReference type="GO" id="GO:0001764">
    <property type="term" value="P:neuron migration"/>
    <property type="evidence" value="ECO:0007669"/>
    <property type="project" value="TreeGrafter"/>
</dbReference>
<evidence type="ECO:0000256" key="5">
    <source>
        <dbReference type="ARBA" id="ARBA00023180"/>
    </source>
</evidence>
<proteinExistence type="predicted"/>
<dbReference type="GO" id="GO:0031410">
    <property type="term" value="C:cytoplasmic vesicle"/>
    <property type="evidence" value="ECO:0007669"/>
    <property type="project" value="TreeGrafter"/>
</dbReference>
<evidence type="ECO:0000256" key="4">
    <source>
        <dbReference type="ARBA" id="ARBA00023136"/>
    </source>
</evidence>
<dbReference type="PANTHER" id="PTHR46182:SF2">
    <property type="entry name" value="FI19480P1"/>
    <property type="match status" value="1"/>
</dbReference>
<dbReference type="SUPFAM" id="SSF49299">
    <property type="entry name" value="PKD domain"/>
    <property type="match status" value="1"/>
</dbReference>
<evidence type="ECO:0000313" key="6">
    <source>
        <dbReference type="EMBL" id="MPC49718.1"/>
    </source>
</evidence>
<dbReference type="CDD" id="cd00146">
    <property type="entry name" value="PKD"/>
    <property type="match status" value="1"/>
</dbReference>
<evidence type="ECO:0000256" key="3">
    <source>
        <dbReference type="ARBA" id="ARBA00022989"/>
    </source>
</evidence>
<reference evidence="6 7" key="1">
    <citation type="submission" date="2019-05" db="EMBL/GenBank/DDBJ databases">
        <title>Another draft genome of Portunus trituberculatus and its Hox gene families provides insights of decapod evolution.</title>
        <authorList>
            <person name="Jeong J.-H."/>
            <person name="Song I."/>
            <person name="Kim S."/>
            <person name="Choi T."/>
            <person name="Kim D."/>
            <person name="Ryu S."/>
            <person name="Kim W."/>
        </authorList>
    </citation>
    <scope>NUCLEOTIDE SEQUENCE [LARGE SCALE GENOMIC DNA]</scope>
    <source>
        <tissue evidence="6">Muscle</tissue>
    </source>
</reference>
<comment type="subcellular location">
    <subcellularLocation>
        <location evidence="1">Membrane</location>
    </subcellularLocation>
</comment>
<comment type="caution">
    <text evidence="6">The sequence shown here is derived from an EMBL/GenBank/DDBJ whole genome shotgun (WGS) entry which is preliminary data.</text>
</comment>
<accession>A0A5B7FXT9</accession>
<dbReference type="Proteomes" id="UP000324222">
    <property type="component" value="Unassembled WGS sequence"/>
</dbReference>
<dbReference type="OrthoDB" id="536372at2759"/>
<keyword evidence="7" id="KW-1185">Reference proteome</keyword>
<dbReference type="GO" id="GO:0016020">
    <property type="term" value="C:membrane"/>
    <property type="evidence" value="ECO:0007669"/>
    <property type="project" value="UniProtKB-SubCell"/>
</dbReference>
<keyword evidence="4" id="KW-0472">Membrane</keyword>
<dbReference type="FunFam" id="2.60.40.10:FF:000061">
    <property type="entry name" value="Dyslexia-associated protein KIAA0319 homolog"/>
    <property type="match status" value="1"/>
</dbReference>